<evidence type="ECO:0000256" key="1">
    <source>
        <dbReference type="SAM" id="MobiDB-lite"/>
    </source>
</evidence>
<dbReference type="Proteomes" id="UP000292447">
    <property type="component" value="Chromosome I"/>
</dbReference>
<dbReference type="AlphaFoldDB" id="A0A4P6XI15"/>
<dbReference type="EMBL" id="CP034456">
    <property type="protein sequence ID" value="QBM85686.1"/>
    <property type="molecule type" value="Genomic_DNA"/>
</dbReference>
<sequence>MTGVANSQGTRGAHSLKFKPRFHNPDPLPSVSEFRLDHILAKALHQESTQVCESMIKVSDNYQQDLKREIRKALAIEQKIQNKNIHAIKRAHKLTKQWQNTRKEFSRNMVSAGENRKNCKVNKRGNTALGSDIDTLLAQSIDVSGHVKSLAVRMAQLSRNRGGNGKPDQAKCPNLNRLLNSLDPPDTLDPNQMQNEPNSTKLDGPLKGSLPKEGTENGMEEAAPKNEHTESFKGAKEEVRGPSDNTPNGNSLPFQRADIHVGTSQALSQKDASQNLPKAQIGNALQAMRNTDIMESDFLEGSSSAGRENGNSGPLNDDTLMDTDAFELFMDTSIAKYRERKDKRSRSLSSFLLEKNGSLKKSARNPLRLLSSGSLASGQSIKLSPYIEQDDPLNYLFLPRKSAATVLETPEMSLHKKLRIKVLPSPAKSPKDDACICQQTDPEISSEQYEFAKSREPSDTNKTHNITEDAAKTQNPNEDVWSSSEAPTEAELSSDNLMGSSSSDESSSDSNDGHISETNSYYVSLRSQMKRKLRKKQKNTTDLAYLNESSPSRKHQPLHRVLQPKQSILKLSRAKISNSGARAEIADIVNNEELQYMASPRASFVNENSVVGMILHVSEDTGKSPKDDTLEGSDGRKSDQKFSRGSIDSASPNQSLSSEGKEDMSQAMGKLRSLII</sequence>
<protein>
    <submittedName>
        <fullName evidence="2">Uncharacterized protein</fullName>
    </submittedName>
</protein>
<feature type="compositionally biased region" description="Basic and acidic residues" evidence="1">
    <location>
        <begin position="618"/>
        <end position="642"/>
    </location>
</feature>
<feature type="region of interest" description="Disordered" evidence="1">
    <location>
        <begin position="532"/>
        <end position="559"/>
    </location>
</feature>
<feature type="compositionally biased region" description="Polar residues" evidence="1">
    <location>
        <begin position="472"/>
        <end position="486"/>
    </location>
</feature>
<feature type="compositionally biased region" description="Polar residues" evidence="1">
    <location>
        <begin position="1"/>
        <end position="10"/>
    </location>
</feature>
<feature type="region of interest" description="Disordered" evidence="1">
    <location>
        <begin position="158"/>
        <end position="250"/>
    </location>
</feature>
<dbReference type="STRING" id="2163413.A0A4P6XI15"/>
<feature type="compositionally biased region" description="Polar residues" evidence="1">
    <location>
        <begin position="646"/>
        <end position="658"/>
    </location>
</feature>
<name>A0A4P6XI15_9ASCO</name>
<proteinExistence type="predicted"/>
<feature type="region of interest" description="Disordered" evidence="1">
    <location>
        <begin position="618"/>
        <end position="676"/>
    </location>
</feature>
<feature type="compositionally biased region" description="Basic and acidic residues" evidence="1">
    <location>
        <begin position="222"/>
        <end position="241"/>
    </location>
</feature>
<gene>
    <name evidence="2" type="ORF">METSCH_A03110</name>
</gene>
<feature type="compositionally biased region" description="Polar residues" evidence="1">
    <location>
        <begin position="189"/>
        <end position="201"/>
    </location>
</feature>
<reference evidence="3" key="1">
    <citation type="submission" date="2019-03" db="EMBL/GenBank/DDBJ databases">
        <title>Snf2 controls pulcherriminic acid biosynthesis and connects pigmentation and antifungal activity of the yeast Metschnikowia pulcherrima.</title>
        <authorList>
            <person name="Gore-Lloyd D."/>
            <person name="Sumann I."/>
            <person name="Brachmann A.O."/>
            <person name="Schneeberger K."/>
            <person name="Ortiz-Merino R.A."/>
            <person name="Moreno-Beltran M."/>
            <person name="Schlaefli M."/>
            <person name="Kirner P."/>
            <person name="Santos Kron A."/>
            <person name="Wolfe K.H."/>
            <person name="Piel J."/>
            <person name="Ahrens C.H."/>
            <person name="Henk D."/>
            <person name="Freimoser F.M."/>
        </authorList>
    </citation>
    <scope>NUCLEOTIDE SEQUENCE [LARGE SCALE GENOMIC DNA]</scope>
    <source>
        <strain evidence="3">APC 1.2</strain>
    </source>
</reference>
<feature type="compositionally biased region" description="Low complexity" evidence="1">
    <location>
        <begin position="491"/>
        <end position="510"/>
    </location>
</feature>
<feature type="region of interest" description="Disordered" evidence="1">
    <location>
        <begin position="446"/>
        <end position="517"/>
    </location>
</feature>
<feature type="compositionally biased region" description="Basic and acidic residues" evidence="1">
    <location>
        <begin position="450"/>
        <end position="471"/>
    </location>
</feature>
<evidence type="ECO:0000313" key="3">
    <source>
        <dbReference type="Proteomes" id="UP000292447"/>
    </source>
</evidence>
<accession>A0A4P6XI15</accession>
<evidence type="ECO:0000313" key="2">
    <source>
        <dbReference type="EMBL" id="QBM85686.1"/>
    </source>
</evidence>
<keyword evidence="3" id="KW-1185">Reference proteome</keyword>
<feature type="region of interest" description="Disordered" evidence="1">
    <location>
        <begin position="1"/>
        <end position="22"/>
    </location>
</feature>
<organism evidence="2 3">
    <name type="scientific">Metschnikowia aff. pulcherrima</name>
    <dbReference type="NCBI Taxonomy" id="2163413"/>
    <lineage>
        <taxon>Eukaryota</taxon>
        <taxon>Fungi</taxon>
        <taxon>Dikarya</taxon>
        <taxon>Ascomycota</taxon>
        <taxon>Saccharomycotina</taxon>
        <taxon>Pichiomycetes</taxon>
        <taxon>Metschnikowiaceae</taxon>
        <taxon>Metschnikowia</taxon>
    </lineage>
</organism>